<organism evidence="3 4">
    <name type="scientific">Sagittula marina</name>
    <dbReference type="NCBI Taxonomy" id="943940"/>
    <lineage>
        <taxon>Bacteria</taxon>
        <taxon>Pseudomonadati</taxon>
        <taxon>Pseudomonadota</taxon>
        <taxon>Alphaproteobacteria</taxon>
        <taxon>Rhodobacterales</taxon>
        <taxon>Roseobacteraceae</taxon>
        <taxon>Sagittula</taxon>
    </lineage>
</organism>
<keyword evidence="2" id="KW-0812">Transmembrane</keyword>
<dbReference type="RefSeq" id="WP_183964267.1">
    <property type="nucleotide sequence ID" value="NZ_BAABBZ010000059.1"/>
</dbReference>
<protein>
    <submittedName>
        <fullName evidence="3">Uncharacterized protein</fullName>
    </submittedName>
</protein>
<comment type="caution">
    <text evidence="3">The sequence shown here is derived from an EMBL/GenBank/DDBJ whole genome shotgun (WGS) entry which is preliminary data.</text>
</comment>
<evidence type="ECO:0000313" key="3">
    <source>
        <dbReference type="EMBL" id="MBB3985048.1"/>
    </source>
</evidence>
<feature type="region of interest" description="Disordered" evidence="1">
    <location>
        <begin position="81"/>
        <end position="118"/>
    </location>
</feature>
<dbReference type="AlphaFoldDB" id="A0A7W6DS20"/>
<sequence>MPKQDRIIDVMAADTPEYPRRHQTRRLASVSRLKMEPARRNLINYAEVGFRSIATNPGNVVSSCQKRKEYRRDQKGERWLEEIPPPSSTLFSSEPDMTSGTLTGTNYTPAPCSTDPARATDPNNDDLVLKTWWVFPFAILGGLIWVLIAVLLTRLI</sequence>
<keyword evidence="2" id="KW-0472">Membrane</keyword>
<keyword evidence="4" id="KW-1185">Reference proteome</keyword>
<gene>
    <name evidence="3" type="ORF">GGQ68_001377</name>
</gene>
<dbReference type="EMBL" id="JACIEJ010000003">
    <property type="protein sequence ID" value="MBB3985048.1"/>
    <property type="molecule type" value="Genomic_DNA"/>
</dbReference>
<feature type="compositionally biased region" description="Polar residues" evidence="1">
    <location>
        <begin position="88"/>
        <end position="108"/>
    </location>
</feature>
<evidence type="ECO:0000256" key="2">
    <source>
        <dbReference type="SAM" id="Phobius"/>
    </source>
</evidence>
<name>A0A7W6DS20_9RHOB</name>
<evidence type="ECO:0000256" key="1">
    <source>
        <dbReference type="SAM" id="MobiDB-lite"/>
    </source>
</evidence>
<feature type="transmembrane region" description="Helical" evidence="2">
    <location>
        <begin position="132"/>
        <end position="152"/>
    </location>
</feature>
<dbReference type="Proteomes" id="UP000541426">
    <property type="component" value="Unassembled WGS sequence"/>
</dbReference>
<proteinExistence type="predicted"/>
<reference evidence="3 4" key="1">
    <citation type="submission" date="2020-08" db="EMBL/GenBank/DDBJ databases">
        <title>Genomic Encyclopedia of Type Strains, Phase IV (KMG-IV): sequencing the most valuable type-strain genomes for metagenomic binning, comparative biology and taxonomic classification.</title>
        <authorList>
            <person name="Goeker M."/>
        </authorList>
    </citation>
    <scope>NUCLEOTIDE SEQUENCE [LARGE SCALE GENOMIC DNA]</scope>
    <source>
        <strain evidence="3 4">DSM 102235</strain>
    </source>
</reference>
<keyword evidence="2" id="KW-1133">Transmembrane helix</keyword>
<evidence type="ECO:0000313" key="4">
    <source>
        <dbReference type="Proteomes" id="UP000541426"/>
    </source>
</evidence>
<accession>A0A7W6DS20</accession>